<dbReference type="AlphaFoldDB" id="A0A7R9J447"/>
<gene>
    <name evidence="2" type="ORF">TCMB3V08_LOCUS4906</name>
</gene>
<evidence type="ECO:0000256" key="1">
    <source>
        <dbReference type="SAM" id="MobiDB-lite"/>
    </source>
</evidence>
<feature type="region of interest" description="Disordered" evidence="1">
    <location>
        <begin position="1"/>
        <end position="23"/>
    </location>
</feature>
<protein>
    <submittedName>
        <fullName evidence="2">(California timema) hypothetical protein</fullName>
    </submittedName>
</protein>
<feature type="compositionally biased region" description="Polar residues" evidence="1">
    <location>
        <begin position="67"/>
        <end position="77"/>
    </location>
</feature>
<dbReference type="EMBL" id="OE180916">
    <property type="protein sequence ID" value="CAD7572253.1"/>
    <property type="molecule type" value="Genomic_DNA"/>
</dbReference>
<accession>A0A7R9J447</accession>
<sequence>MVKRKLNFENETTQKNGSRPAINFDDFESTSLSMSLGLGMSDQTCSRRSPLDSIPSFFSGVERLPRQNESSGNSTIRSLEDISDTSPGRLSSYSSTLDSPEILPAVLFGCKSPTETVSHQSTTTPLHKLPIVNAPANINIFKAPTPKAMAMISLKKHHSTLFGPNASFGRTPKYSSTTNELRTPTKHMAIEELNHRYNRGVMKRRDSSISGV</sequence>
<organism evidence="2">
    <name type="scientific">Timema californicum</name>
    <name type="common">California timema</name>
    <name type="synonym">Walking stick</name>
    <dbReference type="NCBI Taxonomy" id="61474"/>
    <lineage>
        <taxon>Eukaryota</taxon>
        <taxon>Metazoa</taxon>
        <taxon>Ecdysozoa</taxon>
        <taxon>Arthropoda</taxon>
        <taxon>Hexapoda</taxon>
        <taxon>Insecta</taxon>
        <taxon>Pterygota</taxon>
        <taxon>Neoptera</taxon>
        <taxon>Polyneoptera</taxon>
        <taxon>Phasmatodea</taxon>
        <taxon>Timematodea</taxon>
        <taxon>Timematoidea</taxon>
        <taxon>Timematidae</taxon>
        <taxon>Timema</taxon>
    </lineage>
</organism>
<name>A0A7R9J447_TIMCA</name>
<feature type="compositionally biased region" description="Polar residues" evidence="1">
    <location>
        <begin position="84"/>
        <end position="96"/>
    </location>
</feature>
<reference evidence="2" key="1">
    <citation type="submission" date="2020-11" db="EMBL/GenBank/DDBJ databases">
        <authorList>
            <person name="Tran Van P."/>
        </authorList>
    </citation>
    <scope>NUCLEOTIDE SEQUENCE</scope>
</reference>
<evidence type="ECO:0000313" key="2">
    <source>
        <dbReference type="EMBL" id="CAD7572253.1"/>
    </source>
</evidence>
<feature type="region of interest" description="Disordered" evidence="1">
    <location>
        <begin position="64"/>
        <end position="96"/>
    </location>
</feature>
<proteinExistence type="predicted"/>